<dbReference type="EMBL" id="CP022604">
    <property type="protein sequence ID" value="ASV85324.1"/>
    <property type="molecule type" value="Genomic_DNA"/>
</dbReference>
<dbReference type="Proteomes" id="UP000327108">
    <property type="component" value="Unassembled WGS sequence"/>
</dbReference>
<evidence type="ECO:0000256" key="1">
    <source>
        <dbReference type="SAM" id="MobiDB-lite"/>
    </source>
</evidence>
<gene>
    <name evidence="3" type="ORF">CES85_2220</name>
    <name evidence="4" type="ORF">F3W84_18125</name>
</gene>
<name>A0A248UFA9_9HYPH</name>
<evidence type="ECO:0000313" key="4">
    <source>
        <dbReference type="EMBL" id="KAA9366171.1"/>
    </source>
</evidence>
<feature type="transmembrane region" description="Helical" evidence="2">
    <location>
        <begin position="73"/>
        <end position="91"/>
    </location>
</feature>
<evidence type="ECO:0000313" key="6">
    <source>
        <dbReference type="Proteomes" id="UP000327108"/>
    </source>
</evidence>
<evidence type="ECO:0000313" key="5">
    <source>
        <dbReference type="Proteomes" id="UP000215256"/>
    </source>
</evidence>
<reference evidence="3 5" key="1">
    <citation type="submission" date="2017-07" db="EMBL/GenBank/DDBJ databases">
        <title>Phylogenetic study on the rhizospheric bacterium Ochrobactrum sp. A44.</title>
        <authorList>
            <person name="Krzyzanowska D.M."/>
            <person name="Ossowicki A."/>
            <person name="Rajewska M."/>
            <person name="Maciag T."/>
            <person name="Kaczynski Z."/>
            <person name="Czerwicka M."/>
            <person name="Jafra S."/>
        </authorList>
    </citation>
    <scope>NUCLEOTIDE SEQUENCE [LARGE SCALE GENOMIC DNA]</scope>
    <source>
        <strain evidence="3 5">A44</strain>
    </source>
</reference>
<dbReference type="EMBL" id="VYXQ01000020">
    <property type="protein sequence ID" value="KAA9366171.1"/>
    <property type="molecule type" value="Genomic_DNA"/>
</dbReference>
<evidence type="ECO:0000256" key="2">
    <source>
        <dbReference type="SAM" id="Phobius"/>
    </source>
</evidence>
<keyword evidence="2" id="KW-0812">Transmembrane</keyword>
<organism evidence="3 5">
    <name type="scientific">Ochrobactrum quorumnocens</name>
    <dbReference type="NCBI Taxonomy" id="271865"/>
    <lineage>
        <taxon>Bacteria</taxon>
        <taxon>Pseudomonadati</taxon>
        <taxon>Pseudomonadota</taxon>
        <taxon>Alphaproteobacteria</taxon>
        <taxon>Hyphomicrobiales</taxon>
        <taxon>Brucellaceae</taxon>
        <taxon>Brucella/Ochrobactrum group</taxon>
        <taxon>Ochrobactrum</taxon>
    </lineage>
</organism>
<evidence type="ECO:0000313" key="3">
    <source>
        <dbReference type="EMBL" id="ASV85324.1"/>
    </source>
</evidence>
<keyword evidence="2" id="KW-1133">Transmembrane helix</keyword>
<proteinExistence type="predicted"/>
<keyword evidence="2" id="KW-0472">Membrane</keyword>
<dbReference type="AlphaFoldDB" id="A0A248UFA9"/>
<keyword evidence="6" id="KW-1185">Reference proteome</keyword>
<dbReference type="OrthoDB" id="8449218at2"/>
<accession>A0A248UFA9</accession>
<sequence>MGERQQAGIGEGSGPGRERQDEAQRILDRLQREQIGAEGIVRRGLSRTADHLSASDAPENDPIELWATRVGRGLGLIITLAIIGWLLFYLMQS</sequence>
<dbReference type="KEGG" id="och:CES85_2220"/>
<dbReference type="Proteomes" id="UP000215256">
    <property type="component" value="Chromosome 1"/>
</dbReference>
<protein>
    <submittedName>
        <fullName evidence="3">Uncharacterized protein</fullName>
    </submittedName>
</protein>
<reference evidence="4 6" key="2">
    <citation type="submission" date="2019-09" db="EMBL/GenBank/DDBJ databases">
        <title>Biological control of the noxious weed angled onion (Allium triquetrum) thwarted by endophytic bacteria in Victoria, Australia.</title>
        <authorList>
            <person name="Tehranchian P."/>
            <person name="Adair R.J."/>
            <person name="Van T.H."/>
            <person name="Morrison P.D."/>
            <person name="Williams H."/>
            <person name="Lawrie A.C."/>
        </authorList>
    </citation>
    <scope>NUCLEOTIDE SEQUENCE [LARGE SCALE GENOMIC DNA]</scope>
    <source>
        <strain evidence="4 6">RPTAtOch1</strain>
    </source>
</reference>
<dbReference type="RefSeq" id="WP_095447423.1">
    <property type="nucleotide sequence ID" value="NZ_CP022604.1"/>
</dbReference>
<feature type="region of interest" description="Disordered" evidence="1">
    <location>
        <begin position="1"/>
        <end position="22"/>
    </location>
</feature>